<proteinExistence type="predicted"/>
<keyword evidence="2" id="KW-1185">Reference proteome</keyword>
<sequence length="102" mass="11145">MPWLEATAILAADYTTARPLSLVDLVQHAQRIRDPKSPLAQFAHSLLNSFVGSDIDFAVALSDKDWRHTKIILAQGGEPCRVFIGAAGVRLAFTPDFLEGLL</sequence>
<accession>A0ABM5Z4N1</accession>
<evidence type="ECO:0000313" key="1">
    <source>
        <dbReference type="EMBL" id="AMP13699.1"/>
    </source>
</evidence>
<reference evidence="1 2" key="1">
    <citation type="submission" date="2015-11" db="EMBL/GenBank/DDBJ databases">
        <title>Exploring the genomic traits of fungus-feeding bacterial genus Collimonas.</title>
        <authorList>
            <person name="Song C."/>
            <person name="Schmidt R."/>
            <person name="de Jager V."/>
            <person name="Krzyzanowska D."/>
            <person name="Jongedijk E."/>
            <person name="Cankar K."/>
            <person name="Beekwilder J."/>
            <person name="van Veen A."/>
            <person name="de Boer W."/>
            <person name="van Veen J.A."/>
            <person name="Garbeva P."/>
        </authorList>
    </citation>
    <scope>NUCLEOTIDE SEQUENCE [LARGE SCALE GENOMIC DNA]</scope>
    <source>
        <strain evidence="1 2">Ter291</strain>
    </source>
</reference>
<evidence type="ECO:0000313" key="2">
    <source>
        <dbReference type="Proteomes" id="UP000074914"/>
    </source>
</evidence>
<protein>
    <submittedName>
        <fullName evidence="1">Uncharacterized protein</fullName>
    </submittedName>
</protein>
<dbReference type="Proteomes" id="UP000074914">
    <property type="component" value="Chromosome"/>
</dbReference>
<gene>
    <name evidence="1" type="ORF">CPter291_1425</name>
</gene>
<name>A0ABM5Z4N1_9BURK</name>
<dbReference type="EMBL" id="CP013236">
    <property type="protein sequence ID" value="AMP13699.1"/>
    <property type="molecule type" value="Genomic_DNA"/>
</dbReference>
<organism evidence="1 2">
    <name type="scientific">Collimonas pratensis</name>
    <dbReference type="NCBI Taxonomy" id="279113"/>
    <lineage>
        <taxon>Bacteria</taxon>
        <taxon>Pseudomonadati</taxon>
        <taxon>Pseudomonadota</taxon>
        <taxon>Betaproteobacteria</taxon>
        <taxon>Burkholderiales</taxon>
        <taxon>Oxalobacteraceae</taxon>
        <taxon>Collimonas</taxon>
    </lineage>
</organism>